<dbReference type="Pfam" id="PF00651">
    <property type="entry name" value="BTB"/>
    <property type="match status" value="1"/>
</dbReference>
<name>A0A3L6SVX7_PANMI</name>
<feature type="domain" description="BTB" evidence="3">
    <location>
        <begin position="78"/>
        <end position="107"/>
    </location>
</feature>
<feature type="region of interest" description="Disordered" evidence="2">
    <location>
        <begin position="150"/>
        <end position="188"/>
    </location>
</feature>
<reference evidence="5" key="1">
    <citation type="journal article" date="2019" name="Nat. Commun.">
        <title>The genome of broomcorn millet.</title>
        <authorList>
            <person name="Zou C."/>
            <person name="Miki D."/>
            <person name="Li D."/>
            <person name="Tang Q."/>
            <person name="Xiao L."/>
            <person name="Rajput S."/>
            <person name="Deng P."/>
            <person name="Jia W."/>
            <person name="Huang R."/>
            <person name="Zhang M."/>
            <person name="Sun Y."/>
            <person name="Hu J."/>
            <person name="Fu X."/>
            <person name="Schnable P.S."/>
            <person name="Li F."/>
            <person name="Zhang H."/>
            <person name="Feng B."/>
            <person name="Zhu X."/>
            <person name="Liu R."/>
            <person name="Schnable J.C."/>
            <person name="Zhu J.-K."/>
            <person name="Zhang H."/>
        </authorList>
    </citation>
    <scope>NUCLEOTIDE SEQUENCE [LARGE SCALE GENOMIC DNA]</scope>
</reference>
<dbReference type="InterPro" id="IPR045005">
    <property type="entry name" value="BPM1-6"/>
</dbReference>
<evidence type="ECO:0000256" key="2">
    <source>
        <dbReference type="SAM" id="MobiDB-lite"/>
    </source>
</evidence>
<dbReference type="InterPro" id="IPR000210">
    <property type="entry name" value="BTB/POZ_dom"/>
</dbReference>
<dbReference type="EMBL" id="PQIB02000003">
    <property type="protein sequence ID" value="RLN28533.1"/>
    <property type="molecule type" value="Genomic_DNA"/>
</dbReference>
<evidence type="ECO:0000256" key="1">
    <source>
        <dbReference type="ARBA" id="ARBA00004906"/>
    </source>
</evidence>
<dbReference type="PANTHER" id="PTHR26379:SF388">
    <property type="entry name" value="OS04G0625700 PROTEIN"/>
    <property type="match status" value="1"/>
</dbReference>
<dbReference type="OrthoDB" id="6359816at2759"/>
<comment type="pathway">
    <text evidence="1">Protein modification; protein ubiquitination.</text>
</comment>
<evidence type="ECO:0000313" key="5">
    <source>
        <dbReference type="Proteomes" id="UP000275267"/>
    </source>
</evidence>
<dbReference type="Proteomes" id="UP000275267">
    <property type="component" value="Unassembled WGS sequence"/>
</dbReference>
<dbReference type="GO" id="GO:0016567">
    <property type="term" value="P:protein ubiquitination"/>
    <property type="evidence" value="ECO:0007669"/>
    <property type="project" value="InterPro"/>
</dbReference>
<sequence>MSATVTYGWSRPRSRGFKVFYIKPLLRLSWCLNDDRLKIRCELIVFTPSRTEDTTPALAPPSELLGHLERVLKDGRGVNIMFSIAGREFHVHRVLLAARSPVFNTELLGPPHFPLLLRKQRRRAHWGLPCEGPSSNARWLFFIDVTSSTEEEPEGRKNKGKEKVTSPSLRNLTSVTSKKKEKGKGKEEVIHCAIPHFN</sequence>
<dbReference type="Gene3D" id="3.30.710.10">
    <property type="entry name" value="Potassium Channel Kv1.1, Chain A"/>
    <property type="match status" value="1"/>
</dbReference>
<keyword evidence="5" id="KW-1185">Reference proteome</keyword>
<evidence type="ECO:0000259" key="3">
    <source>
        <dbReference type="PROSITE" id="PS50097"/>
    </source>
</evidence>
<evidence type="ECO:0000313" key="4">
    <source>
        <dbReference type="EMBL" id="RLN28533.1"/>
    </source>
</evidence>
<feature type="compositionally biased region" description="Basic and acidic residues" evidence="2">
    <location>
        <begin position="154"/>
        <end position="164"/>
    </location>
</feature>
<dbReference type="SUPFAM" id="SSF54695">
    <property type="entry name" value="POZ domain"/>
    <property type="match status" value="1"/>
</dbReference>
<comment type="caution">
    <text evidence="4">The sequence shown here is derived from an EMBL/GenBank/DDBJ whole genome shotgun (WGS) entry which is preliminary data.</text>
</comment>
<gene>
    <name evidence="4" type="ORF">C2845_PM05G19790</name>
</gene>
<dbReference type="PROSITE" id="PS50097">
    <property type="entry name" value="BTB"/>
    <property type="match status" value="1"/>
</dbReference>
<accession>A0A3L6SVX7</accession>
<dbReference type="InterPro" id="IPR011333">
    <property type="entry name" value="SKP1/BTB/POZ_sf"/>
</dbReference>
<feature type="compositionally biased region" description="Polar residues" evidence="2">
    <location>
        <begin position="165"/>
        <end position="176"/>
    </location>
</feature>
<protein>
    <submittedName>
        <fullName evidence="4">BTB/POZ and MATH domain-containing protein 2-like</fullName>
    </submittedName>
</protein>
<proteinExistence type="predicted"/>
<organism evidence="4 5">
    <name type="scientific">Panicum miliaceum</name>
    <name type="common">Proso millet</name>
    <name type="synonym">Broomcorn millet</name>
    <dbReference type="NCBI Taxonomy" id="4540"/>
    <lineage>
        <taxon>Eukaryota</taxon>
        <taxon>Viridiplantae</taxon>
        <taxon>Streptophyta</taxon>
        <taxon>Embryophyta</taxon>
        <taxon>Tracheophyta</taxon>
        <taxon>Spermatophyta</taxon>
        <taxon>Magnoliopsida</taxon>
        <taxon>Liliopsida</taxon>
        <taxon>Poales</taxon>
        <taxon>Poaceae</taxon>
        <taxon>PACMAD clade</taxon>
        <taxon>Panicoideae</taxon>
        <taxon>Panicodae</taxon>
        <taxon>Paniceae</taxon>
        <taxon>Panicinae</taxon>
        <taxon>Panicum</taxon>
        <taxon>Panicum sect. Panicum</taxon>
    </lineage>
</organism>
<dbReference type="STRING" id="4540.A0A3L6SVX7"/>
<dbReference type="AlphaFoldDB" id="A0A3L6SVX7"/>
<dbReference type="PANTHER" id="PTHR26379">
    <property type="entry name" value="BTB/POZ AND MATH DOMAIN-CONTAINING PROTEIN 1"/>
    <property type="match status" value="1"/>
</dbReference>